<dbReference type="PANTHER" id="PTHR43309">
    <property type="entry name" value="5-OXOPROLINASE SUBUNIT C"/>
    <property type="match status" value="1"/>
</dbReference>
<name>A0A1L6ZI34_BACIA</name>
<sequence>MSIHVIKPGIYTTIQDKGRQGYQKYGVLTSGGMDPLSLRIANILTGNQENEAVLEVTLMGPGPVLTCERDQLIAVTGADVEIDIDGERAPLWKPLFVRSGSTITFGLCKRGCRVYLAVAGGFDVEPVMQSKSTYVRAGIGGLKGRPLEKGDVLSIGEPSIVADHLFDRLKNKVNQAGYGAPDWTVSHDHFLPLRKSPVIRVLAGRHLSHFQETSQTAFFEQSYQVTPQSDRMGCRLKGEPVHLKEKLELISEAVAFGSIQIPPDGQPIILLADRQTTGGYPRIGEVATVDLPLIAQAMPGAKLYFEQIDHRDAEQALFKQEAELRELAARIKLEAFSFRKGEENAKHK</sequence>
<protein>
    <submittedName>
        <fullName evidence="5">KipI antagonist</fullName>
    </submittedName>
</protein>
<dbReference type="InterPro" id="IPR003778">
    <property type="entry name" value="CT_A_B"/>
</dbReference>
<evidence type="ECO:0000313" key="6">
    <source>
        <dbReference type="Proteomes" id="UP000185426"/>
    </source>
</evidence>
<dbReference type="AlphaFoldDB" id="A0A1L6ZI34"/>
<evidence type="ECO:0000313" key="5">
    <source>
        <dbReference type="EMBL" id="APT46180.1"/>
    </source>
</evidence>
<dbReference type="RefSeq" id="WP_075622362.1">
    <property type="nucleotide sequence ID" value="NZ_CP015607.1"/>
</dbReference>
<dbReference type="SUPFAM" id="SSF50891">
    <property type="entry name" value="Cyclophilin-like"/>
    <property type="match status" value="1"/>
</dbReference>
<dbReference type="PANTHER" id="PTHR43309:SF5">
    <property type="entry name" value="5-OXOPROLINASE SUBUNIT C"/>
    <property type="match status" value="1"/>
</dbReference>
<gene>
    <name evidence="5" type="ORF">BSA145_09970</name>
</gene>
<dbReference type="Proteomes" id="UP000185426">
    <property type="component" value="Chromosome"/>
</dbReference>
<keyword evidence="3" id="KW-0067">ATP-binding</keyword>
<evidence type="ECO:0000256" key="3">
    <source>
        <dbReference type="ARBA" id="ARBA00022840"/>
    </source>
</evidence>
<proteinExistence type="predicted"/>
<feature type="domain" description="Carboxyltransferase" evidence="4">
    <location>
        <begin position="24"/>
        <end position="323"/>
    </location>
</feature>
<evidence type="ECO:0000256" key="1">
    <source>
        <dbReference type="ARBA" id="ARBA00022741"/>
    </source>
</evidence>
<dbReference type="GO" id="GO:0016787">
    <property type="term" value="F:hydrolase activity"/>
    <property type="evidence" value="ECO:0007669"/>
    <property type="project" value="UniProtKB-KW"/>
</dbReference>
<dbReference type="EMBL" id="CP015607">
    <property type="protein sequence ID" value="APT46180.1"/>
    <property type="molecule type" value="Genomic_DNA"/>
</dbReference>
<keyword evidence="2" id="KW-0378">Hydrolase</keyword>
<dbReference type="Pfam" id="PF02626">
    <property type="entry name" value="CT_A_B"/>
    <property type="match status" value="1"/>
</dbReference>
<dbReference type="SMART" id="SM00797">
    <property type="entry name" value="AHS2"/>
    <property type="match status" value="1"/>
</dbReference>
<dbReference type="GO" id="GO:0005524">
    <property type="term" value="F:ATP binding"/>
    <property type="evidence" value="ECO:0007669"/>
    <property type="project" value="UniProtKB-KW"/>
</dbReference>
<keyword evidence="1" id="KW-0547">Nucleotide-binding</keyword>
<dbReference type="NCBIfam" id="TIGR00724">
    <property type="entry name" value="urea_amlyse_rel"/>
    <property type="match status" value="1"/>
</dbReference>
<evidence type="ECO:0000259" key="4">
    <source>
        <dbReference type="SMART" id="SM00797"/>
    </source>
</evidence>
<dbReference type="InterPro" id="IPR029000">
    <property type="entry name" value="Cyclophilin-like_dom_sf"/>
</dbReference>
<dbReference type="InterPro" id="IPR052708">
    <property type="entry name" value="PxpC"/>
</dbReference>
<accession>A0A1L6ZI34</accession>
<organism evidence="5 6">
    <name type="scientific">Bacillus safensis</name>
    <dbReference type="NCBI Taxonomy" id="561879"/>
    <lineage>
        <taxon>Bacteria</taxon>
        <taxon>Bacillati</taxon>
        <taxon>Bacillota</taxon>
        <taxon>Bacilli</taxon>
        <taxon>Bacillales</taxon>
        <taxon>Bacillaceae</taxon>
        <taxon>Bacillus</taxon>
    </lineage>
</organism>
<dbReference type="Gene3D" id="2.40.100.10">
    <property type="entry name" value="Cyclophilin-like"/>
    <property type="match status" value="1"/>
</dbReference>
<reference evidence="5 6" key="1">
    <citation type="submission" date="2016-05" db="EMBL/GenBank/DDBJ databases">
        <title>Complete Genome and Methylome Analysis of Psychrotrophic Bacterial Isolates from Antarctic Lake Untersee.</title>
        <authorList>
            <person name="Fomenkov A."/>
            <person name="Akimov V.N."/>
            <person name="Vasilyeva L.V."/>
            <person name="Andersen D."/>
            <person name="Vincze T."/>
            <person name="Roberts R.J."/>
        </authorList>
    </citation>
    <scope>NUCLEOTIDE SEQUENCE [LARGE SCALE GENOMIC DNA]</scope>
    <source>
        <strain evidence="5 6">U14-5</strain>
    </source>
</reference>
<evidence type="ECO:0000256" key="2">
    <source>
        <dbReference type="ARBA" id="ARBA00022801"/>
    </source>
</evidence>